<evidence type="ECO:0000313" key="2">
    <source>
        <dbReference type="EMBL" id="PBK77241.1"/>
    </source>
</evidence>
<protein>
    <submittedName>
        <fullName evidence="2">Uncharacterized protein</fullName>
    </submittedName>
</protein>
<keyword evidence="3" id="KW-1185">Reference proteome</keyword>
<feature type="transmembrane region" description="Helical" evidence="1">
    <location>
        <begin position="194"/>
        <end position="218"/>
    </location>
</feature>
<feature type="transmembrane region" description="Helical" evidence="1">
    <location>
        <begin position="9"/>
        <end position="31"/>
    </location>
</feature>
<keyword evidence="1" id="KW-0472">Membrane</keyword>
<name>A0A2H3C2D0_9AGAR</name>
<dbReference type="Proteomes" id="UP000218334">
    <property type="component" value="Unassembled WGS sequence"/>
</dbReference>
<reference evidence="3" key="1">
    <citation type="journal article" date="2017" name="Nat. Ecol. Evol.">
        <title>Genome expansion and lineage-specific genetic innovations in the forest pathogenic fungi Armillaria.</title>
        <authorList>
            <person name="Sipos G."/>
            <person name="Prasanna A.N."/>
            <person name="Walter M.C."/>
            <person name="O'Connor E."/>
            <person name="Balint B."/>
            <person name="Krizsan K."/>
            <person name="Kiss B."/>
            <person name="Hess J."/>
            <person name="Varga T."/>
            <person name="Slot J."/>
            <person name="Riley R."/>
            <person name="Boka B."/>
            <person name="Rigling D."/>
            <person name="Barry K."/>
            <person name="Lee J."/>
            <person name="Mihaltcheva S."/>
            <person name="LaButti K."/>
            <person name="Lipzen A."/>
            <person name="Waldron R."/>
            <person name="Moloney N.M."/>
            <person name="Sperisen C."/>
            <person name="Kredics L."/>
            <person name="Vagvoelgyi C."/>
            <person name="Patrignani A."/>
            <person name="Fitzpatrick D."/>
            <person name="Nagy I."/>
            <person name="Doyle S."/>
            <person name="Anderson J.B."/>
            <person name="Grigoriev I.V."/>
            <person name="Gueldener U."/>
            <person name="Muensterkoetter M."/>
            <person name="Nagy L.G."/>
        </authorList>
    </citation>
    <scope>NUCLEOTIDE SEQUENCE [LARGE SCALE GENOMIC DNA]</scope>
    <source>
        <strain evidence="3">28-4</strain>
    </source>
</reference>
<organism evidence="2 3">
    <name type="scientific">Armillaria solidipes</name>
    <dbReference type="NCBI Taxonomy" id="1076256"/>
    <lineage>
        <taxon>Eukaryota</taxon>
        <taxon>Fungi</taxon>
        <taxon>Dikarya</taxon>
        <taxon>Basidiomycota</taxon>
        <taxon>Agaricomycotina</taxon>
        <taxon>Agaricomycetes</taxon>
        <taxon>Agaricomycetidae</taxon>
        <taxon>Agaricales</taxon>
        <taxon>Marasmiineae</taxon>
        <taxon>Physalacriaceae</taxon>
        <taxon>Armillaria</taxon>
    </lineage>
</organism>
<feature type="transmembrane region" description="Helical" evidence="1">
    <location>
        <begin position="151"/>
        <end position="174"/>
    </location>
</feature>
<sequence length="226" mass="24251">MIAGLSKAVVLYLTPLLALTSLILSFLAFLAPSLLLQDRVALFTVTPSSNSSDGTDGASFFLGLLGSCSRPTNDAAVDCTIPAFRPTYDFSDLPDDIPQILISSPPSAGAFVAVSLGFSSAFFLVYTFGSFRHKMGEKMAAAMDKPLIQRLTAWMGFIGFFIGFTTHVIVRMWFDKTVNDFNGSLSQNVKDVASIGNAFTMVWVANAFLAVPVTVSLAKLHVKASK</sequence>
<evidence type="ECO:0000256" key="1">
    <source>
        <dbReference type="SAM" id="Phobius"/>
    </source>
</evidence>
<evidence type="ECO:0000313" key="3">
    <source>
        <dbReference type="Proteomes" id="UP000218334"/>
    </source>
</evidence>
<keyword evidence="1" id="KW-1133">Transmembrane helix</keyword>
<keyword evidence="1" id="KW-0812">Transmembrane</keyword>
<gene>
    <name evidence="2" type="ORF">ARMSODRAFT_949141</name>
</gene>
<feature type="transmembrane region" description="Helical" evidence="1">
    <location>
        <begin position="108"/>
        <end position="131"/>
    </location>
</feature>
<accession>A0A2H3C2D0</accession>
<dbReference type="AlphaFoldDB" id="A0A2H3C2D0"/>
<proteinExistence type="predicted"/>
<dbReference type="EMBL" id="KZ293416">
    <property type="protein sequence ID" value="PBK77241.1"/>
    <property type="molecule type" value="Genomic_DNA"/>
</dbReference>